<dbReference type="InterPro" id="IPR017508">
    <property type="entry name" value="HipA_N1"/>
</dbReference>
<dbReference type="EMBL" id="FNXY01000001">
    <property type="protein sequence ID" value="SEI39435.1"/>
    <property type="molecule type" value="Genomic_DNA"/>
</dbReference>
<evidence type="ECO:0000313" key="2">
    <source>
        <dbReference type="EMBL" id="SEI39435.1"/>
    </source>
</evidence>
<dbReference type="STRING" id="408657.SAMN04487995_0355"/>
<feature type="domain" description="HipA N-terminal subdomain 1" evidence="1">
    <location>
        <begin position="5"/>
        <end position="102"/>
    </location>
</feature>
<keyword evidence="3" id="KW-1185">Reference proteome</keyword>
<accession>A0A1H6QJI5</accession>
<dbReference type="OrthoDB" id="196808at2"/>
<dbReference type="RefSeq" id="WP_090331320.1">
    <property type="nucleotide sequence ID" value="NZ_FNXY01000001.1"/>
</dbReference>
<evidence type="ECO:0000313" key="3">
    <source>
        <dbReference type="Proteomes" id="UP000199532"/>
    </source>
</evidence>
<dbReference type="GO" id="GO:0016301">
    <property type="term" value="F:kinase activity"/>
    <property type="evidence" value="ECO:0007669"/>
    <property type="project" value="UniProtKB-KW"/>
</dbReference>
<proteinExistence type="predicted"/>
<protein>
    <submittedName>
        <fullName evidence="2">Serine/threonine-protein kinase HipA</fullName>
    </submittedName>
</protein>
<organism evidence="2 3">
    <name type="scientific">Dyadobacter koreensis</name>
    <dbReference type="NCBI Taxonomy" id="408657"/>
    <lineage>
        <taxon>Bacteria</taxon>
        <taxon>Pseudomonadati</taxon>
        <taxon>Bacteroidota</taxon>
        <taxon>Cytophagia</taxon>
        <taxon>Cytophagales</taxon>
        <taxon>Spirosomataceae</taxon>
        <taxon>Dyadobacter</taxon>
    </lineage>
</organism>
<dbReference type="NCBIfam" id="TIGR03071">
    <property type="entry name" value="couple_hipA"/>
    <property type="match status" value="1"/>
</dbReference>
<name>A0A1H6QJI5_9BACT</name>
<dbReference type="Pfam" id="PF13657">
    <property type="entry name" value="Couple_hipA"/>
    <property type="match status" value="1"/>
</dbReference>
<keyword evidence="2" id="KW-0808">Transferase</keyword>
<keyword evidence="2" id="KW-0418">Kinase</keyword>
<sequence>MRQAKIFYKDIEAGHLTETDDGLYQFRYLNEYIENYPNQFISFSMPVVYTIYTDKRLFPFFDGLIPEGWLLDIASKSWKINLNDRMGLLLVCCRNCIGAVSVIPIADDDE</sequence>
<reference evidence="2 3" key="1">
    <citation type="submission" date="2016-10" db="EMBL/GenBank/DDBJ databases">
        <authorList>
            <person name="de Groot N.N."/>
        </authorList>
    </citation>
    <scope>NUCLEOTIDE SEQUENCE [LARGE SCALE GENOMIC DNA]</scope>
    <source>
        <strain evidence="2 3">DSM 19938</strain>
    </source>
</reference>
<dbReference type="AlphaFoldDB" id="A0A1H6QJI5"/>
<evidence type="ECO:0000259" key="1">
    <source>
        <dbReference type="Pfam" id="PF13657"/>
    </source>
</evidence>
<dbReference type="Proteomes" id="UP000199532">
    <property type="component" value="Unassembled WGS sequence"/>
</dbReference>
<gene>
    <name evidence="2" type="ORF">SAMN04487995_0355</name>
</gene>